<evidence type="ECO:0000313" key="3">
    <source>
        <dbReference type="Proteomes" id="UP001066276"/>
    </source>
</evidence>
<name>A0AAV7U3T8_PLEWA</name>
<keyword evidence="1" id="KW-0472">Membrane</keyword>
<dbReference type="EMBL" id="JANPWB010000006">
    <property type="protein sequence ID" value="KAJ1183056.1"/>
    <property type="molecule type" value="Genomic_DNA"/>
</dbReference>
<sequence length="112" mass="12611">SIYSMLLWVPSCLSQSTECYCWCLLALLRSIYSVVLWVLSCLTQINLLSVTVGAILPYPDNLLNVTAGAFLPYPINLLNVTACAFLPYPDQSSQCYWWCLPTLTRSTYSMLL</sequence>
<organism evidence="2 3">
    <name type="scientific">Pleurodeles waltl</name>
    <name type="common">Iberian ribbed newt</name>
    <dbReference type="NCBI Taxonomy" id="8319"/>
    <lineage>
        <taxon>Eukaryota</taxon>
        <taxon>Metazoa</taxon>
        <taxon>Chordata</taxon>
        <taxon>Craniata</taxon>
        <taxon>Vertebrata</taxon>
        <taxon>Euteleostomi</taxon>
        <taxon>Amphibia</taxon>
        <taxon>Batrachia</taxon>
        <taxon>Caudata</taxon>
        <taxon>Salamandroidea</taxon>
        <taxon>Salamandridae</taxon>
        <taxon>Pleurodelinae</taxon>
        <taxon>Pleurodeles</taxon>
    </lineage>
</organism>
<comment type="caution">
    <text evidence="2">The sequence shown here is derived from an EMBL/GenBank/DDBJ whole genome shotgun (WGS) entry which is preliminary data.</text>
</comment>
<accession>A0AAV7U3T8</accession>
<dbReference type="Proteomes" id="UP001066276">
    <property type="component" value="Chromosome 3_2"/>
</dbReference>
<evidence type="ECO:0000313" key="2">
    <source>
        <dbReference type="EMBL" id="KAJ1183056.1"/>
    </source>
</evidence>
<keyword evidence="1" id="KW-1133">Transmembrane helix</keyword>
<evidence type="ECO:0000256" key="1">
    <source>
        <dbReference type="SAM" id="Phobius"/>
    </source>
</evidence>
<reference evidence="2" key="1">
    <citation type="journal article" date="2022" name="bioRxiv">
        <title>Sequencing and chromosome-scale assembly of the giantPleurodeles waltlgenome.</title>
        <authorList>
            <person name="Brown T."/>
            <person name="Elewa A."/>
            <person name="Iarovenko S."/>
            <person name="Subramanian E."/>
            <person name="Araus A.J."/>
            <person name="Petzold A."/>
            <person name="Susuki M."/>
            <person name="Suzuki K.-i.T."/>
            <person name="Hayashi T."/>
            <person name="Toyoda A."/>
            <person name="Oliveira C."/>
            <person name="Osipova E."/>
            <person name="Leigh N.D."/>
            <person name="Simon A."/>
            <person name="Yun M.H."/>
        </authorList>
    </citation>
    <scope>NUCLEOTIDE SEQUENCE</scope>
    <source>
        <strain evidence="2">20211129_DDA</strain>
        <tissue evidence="2">Liver</tissue>
    </source>
</reference>
<feature type="non-terminal residue" evidence="2">
    <location>
        <position position="112"/>
    </location>
</feature>
<feature type="transmembrane region" description="Helical" evidence="1">
    <location>
        <begin position="31"/>
        <end position="56"/>
    </location>
</feature>
<proteinExistence type="predicted"/>
<dbReference type="AlphaFoldDB" id="A0AAV7U3T8"/>
<gene>
    <name evidence="2" type="ORF">NDU88_008229</name>
</gene>
<keyword evidence="3" id="KW-1185">Reference proteome</keyword>
<protein>
    <submittedName>
        <fullName evidence="2">Uncharacterized protein</fullName>
    </submittedName>
</protein>
<keyword evidence="1" id="KW-0812">Transmembrane</keyword>
<feature type="non-terminal residue" evidence="2">
    <location>
        <position position="1"/>
    </location>
</feature>